<organism evidence="3 4">
    <name type="scientific">Alosa alosa</name>
    <name type="common">allis shad</name>
    <dbReference type="NCBI Taxonomy" id="278164"/>
    <lineage>
        <taxon>Eukaryota</taxon>
        <taxon>Metazoa</taxon>
        <taxon>Chordata</taxon>
        <taxon>Craniata</taxon>
        <taxon>Vertebrata</taxon>
        <taxon>Euteleostomi</taxon>
        <taxon>Actinopterygii</taxon>
        <taxon>Neopterygii</taxon>
        <taxon>Teleostei</taxon>
        <taxon>Clupei</taxon>
        <taxon>Clupeiformes</taxon>
        <taxon>Clupeoidei</taxon>
        <taxon>Clupeidae</taxon>
        <taxon>Alosa</taxon>
    </lineage>
</organism>
<dbReference type="InterPro" id="IPR036116">
    <property type="entry name" value="FN3_sf"/>
</dbReference>
<dbReference type="InterPro" id="IPR013783">
    <property type="entry name" value="Ig-like_fold"/>
</dbReference>
<dbReference type="PROSITE" id="PS50853">
    <property type="entry name" value="FN3"/>
    <property type="match status" value="1"/>
</dbReference>
<dbReference type="PROSITE" id="PS50088">
    <property type="entry name" value="ANK_REPEAT"/>
    <property type="match status" value="4"/>
</dbReference>
<gene>
    <name evidence="3" type="ORF">AALO_G00229680</name>
</gene>
<dbReference type="PRINTS" id="PR01415">
    <property type="entry name" value="ANKYRIN"/>
</dbReference>
<reference evidence="3" key="1">
    <citation type="submission" date="2020-10" db="EMBL/GenBank/DDBJ databases">
        <title>Chromosome-scale genome assembly of the Allis shad, Alosa alosa.</title>
        <authorList>
            <person name="Margot Z."/>
            <person name="Christophe K."/>
            <person name="Cabau C."/>
            <person name="Louis A."/>
            <person name="Berthelot C."/>
            <person name="Parey E."/>
            <person name="Roest Crollius H."/>
            <person name="Montfort J."/>
            <person name="Robinson-Rechavi M."/>
            <person name="Bucao C."/>
            <person name="Bouchez O."/>
            <person name="Gislard M."/>
            <person name="Lluch J."/>
            <person name="Milhes M."/>
            <person name="Lampietro C."/>
            <person name="Lopez Roques C."/>
            <person name="Donnadieu C."/>
            <person name="Braasch I."/>
            <person name="Desvignes T."/>
            <person name="Postlethwait J."/>
            <person name="Bobe J."/>
            <person name="Guiguen Y."/>
        </authorList>
    </citation>
    <scope>NUCLEOTIDE SEQUENCE</scope>
    <source>
        <strain evidence="3">M-15738</strain>
        <tissue evidence="3">Blood</tissue>
    </source>
</reference>
<dbReference type="InterPro" id="IPR003961">
    <property type="entry name" value="FN3_dom"/>
</dbReference>
<dbReference type="InterPro" id="IPR002110">
    <property type="entry name" value="Ankyrin_rpt"/>
</dbReference>
<dbReference type="InterPro" id="IPR036770">
    <property type="entry name" value="Ankyrin_rpt-contain_sf"/>
</dbReference>
<dbReference type="PROSITE" id="PS50297">
    <property type="entry name" value="ANK_REP_REGION"/>
    <property type="match status" value="3"/>
</dbReference>
<dbReference type="PANTHER" id="PTHR24183">
    <property type="entry name" value="FIBRONECTIN TYPE 3 AND ANKYRIN REPEAT DOMAINS PROTEIN 1"/>
    <property type="match status" value="1"/>
</dbReference>
<dbReference type="Proteomes" id="UP000823561">
    <property type="component" value="Chromosome 18"/>
</dbReference>
<dbReference type="Gene3D" id="1.25.40.20">
    <property type="entry name" value="Ankyrin repeat-containing domain"/>
    <property type="match status" value="2"/>
</dbReference>
<dbReference type="SMART" id="SM00248">
    <property type="entry name" value="ANK"/>
    <property type="match status" value="5"/>
</dbReference>
<keyword evidence="1" id="KW-0040">ANK repeat</keyword>
<evidence type="ECO:0000313" key="4">
    <source>
        <dbReference type="Proteomes" id="UP000823561"/>
    </source>
</evidence>
<dbReference type="Pfam" id="PF12796">
    <property type="entry name" value="Ank_2"/>
    <property type="match status" value="2"/>
</dbReference>
<dbReference type="GO" id="GO:0042981">
    <property type="term" value="P:regulation of apoptotic process"/>
    <property type="evidence" value="ECO:0007669"/>
    <property type="project" value="TreeGrafter"/>
</dbReference>
<dbReference type="AlphaFoldDB" id="A0AAV6G110"/>
<dbReference type="SMART" id="SM00060">
    <property type="entry name" value="FN3"/>
    <property type="match status" value="1"/>
</dbReference>
<feature type="repeat" description="ANK" evidence="1">
    <location>
        <begin position="279"/>
        <end position="311"/>
    </location>
</feature>
<accession>A0AAV6G110</accession>
<dbReference type="Gene3D" id="2.60.40.10">
    <property type="entry name" value="Immunoglobulins"/>
    <property type="match status" value="1"/>
</dbReference>
<sequence>MTHPVYQKSLTFPHSAPPIVGKVSHHSIELSWGGEGGGTRSGPPEHWIRYSVEELDPKTHTYSTIYTGYSQHYAVEGLTPSTSYKFRLRVTSPSGQTSLSAAVCVSTTREPMSGKNLHQAVNMNDEEELSRVLQSGTVDVNVCDKLGFTPLMVAAQKGYARLVHMLVEHGADVLMKNSSGKDSLMLACFVGHLEVVRYLRGFVGGWGCRDGGGCSPLHLAADGGNLQLITYMIQDGCQLDVRDNSLWTPLMRVCALSGNASVVSLLIKAGADVNIRDKDGKTPLMVAVLNNHEELVKLLLDSGADYHVKNEFGSGAAEMAKAFGRENILSLLEGRMIS</sequence>
<dbReference type="SUPFAM" id="SSF48403">
    <property type="entry name" value="Ankyrin repeat"/>
    <property type="match status" value="1"/>
</dbReference>
<dbReference type="EMBL" id="JADWDJ010000018">
    <property type="protein sequence ID" value="KAG5266321.1"/>
    <property type="molecule type" value="Genomic_DNA"/>
</dbReference>
<dbReference type="SUPFAM" id="SSF49265">
    <property type="entry name" value="Fibronectin type III"/>
    <property type="match status" value="1"/>
</dbReference>
<dbReference type="GO" id="GO:0005634">
    <property type="term" value="C:nucleus"/>
    <property type="evidence" value="ECO:0007669"/>
    <property type="project" value="TreeGrafter"/>
</dbReference>
<comment type="caution">
    <text evidence="3">The sequence shown here is derived from an EMBL/GenBank/DDBJ whole genome shotgun (WGS) entry which is preliminary data.</text>
</comment>
<proteinExistence type="predicted"/>
<evidence type="ECO:0000313" key="3">
    <source>
        <dbReference type="EMBL" id="KAG5266321.1"/>
    </source>
</evidence>
<evidence type="ECO:0000256" key="1">
    <source>
        <dbReference type="PROSITE-ProRule" id="PRU00023"/>
    </source>
</evidence>
<name>A0AAV6G110_9TELE</name>
<dbReference type="CDD" id="cd00063">
    <property type="entry name" value="FN3"/>
    <property type="match status" value="1"/>
</dbReference>
<evidence type="ECO:0000259" key="2">
    <source>
        <dbReference type="PROSITE" id="PS50853"/>
    </source>
</evidence>
<feature type="domain" description="Fibronectin type-III" evidence="2">
    <location>
        <begin position="13"/>
        <end position="111"/>
    </location>
</feature>
<keyword evidence="4" id="KW-1185">Reference proteome</keyword>
<dbReference type="PANTHER" id="PTHR24183:SF1">
    <property type="entry name" value="FIBRONECTIN TYPE 3 AND ANKYRIN REPEAT DOMAINS PROTEIN 1"/>
    <property type="match status" value="1"/>
</dbReference>
<feature type="repeat" description="ANK" evidence="1">
    <location>
        <begin position="212"/>
        <end position="244"/>
    </location>
</feature>
<protein>
    <recommendedName>
        <fullName evidence="2">Fibronectin type-III domain-containing protein</fullName>
    </recommendedName>
</protein>
<feature type="repeat" description="ANK" evidence="1">
    <location>
        <begin position="146"/>
        <end position="178"/>
    </location>
</feature>
<feature type="repeat" description="ANK" evidence="1">
    <location>
        <begin position="251"/>
        <end position="278"/>
    </location>
</feature>